<feature type="region of interest" description="Disordered" evidence="2">
    <location>
        <begin position="1"/>
        <end position="28"/>
    </location>
</feature>
<dbReference type="AlphaFoldDB" id="A0A0M0J8B4"/>
<keyword evidence="1" id="KW-0175">Coiled coil</keyword>
<comment type="caution">
    <text evidence="3">The sequence shown here is derived from an EMBL/GenBank/DDBJ whole genome shotgun (WGS) entry which is preliminary data.</text>
</comment>
<accession>A0A0M0J8B4</accession>
<keyword evidence="4" id="KW-1185">Reference proteome</keyword>
<dbReference type="Proteomes" id="UP000037460">
    <property type="component" value="Unassembled WGS sequence"/>
</dbReference>
<dbReference type="EMBL" id="JWZX01003269">
    <property type="protein sequence ID" value="KOO22577.1"/>
    <property type="molecule type" value="Genomic_DNA"/>
</dbReference>
<evidence type="ECO:0000256" key="2">
    <source>
        <dbReference type="SAM" id="MobiDB-lite"/>
    </source>
</evidence>
<reference evidence="4" key="1">
    <citation type="journal article" date="2015" name="PLoS Genet.">
        <title>Genome Sequence and Transcriptome Analyses of Chrysochromulina tobin: Metabolic Tools for Enhanced Algal Fitness in the Prominent Order Prymnesiales (Haptophyceae).</title>
        <authorList>
            <person name="Hovde B.T."/>
            <person name="Deodato C.R."/>
            <person name="Hunsperger H.M."/>
            <person name="Ryken S.A."/>
            <person name="Yost W."/>
            <person name="Jha R.K."/>
            <person name="Patterson J."/>
            <person name="Monnat R.J. Jr."/>
            <person name="Barlow S.B."/>
            <person name="Starkenburg S.R."/>
            <person name="Cattolico R.A."/>
        </authorList>
    </citation>
    <scope>NUCLEOTIDE SEQUENCE</scope>
    <source>
        <strain evidence="4">CCMP291</strain>
    </source>
</reference>
<proteinExistence type="predicted"/>
<protein>
    <submittedName>
        <fullName evidence="3">Uncharacterized protein</fullName>
    </submittedName>
</protein>
<gene>
    <name evidence="3" type="ORF">Ctob_000048</name>
</gene>
<name>A0A0M0J8B4_9EUKA</name>
<sequence>MSEETRRDSAESDLENARAKRSDPEKELAQIEKELEEVQSEHRQLEAEKDSAEKQLKELMARFKLRKALLHWRHRKLTLSFRSLVTMVFRTRVEEAKRLKEGSERRIFMMDAEMQKAVVDRQKAEAAKRKSDEMLTKELTLKKDGEMELRDAQRQLAADQERAEAAARRVAALQAQGAVASLGVREKDDVLRLMEEMHALSAQTDQLTLSLKRRVGGSKDP</sequence>
<evidence type="ECO:0000313" key="4">
    <source>
        <dbReference type="Proteomes" id="UP000037460"/>
    </source>
</evidence>
<evidence type="ECO:0000313" key="3">
    <source>
        <dbReference type="EMBL" id="KOO22577.1"/>
    </source>
</evidence>
<feature type="coiled-coil region" evidence="1">
    <location>
        <begin position="142"/>
        <end position="176"/>
    </location>
</feature>
<evidence type="ECO:0000256" key="1">
    <source>
        <dbReference type="SAM" id="Coils"/>
    </source>
</evidence>
<organism evidence="3 4">
    <name type="scientific">Chrysochromulina tobinii</name>
    <dbReference type="NCBI Taxonomy" id="1460289"/>
    <lineage>
        <taxon>Eukaryota</taxon>
        <taxon>Haptista</taxon>
        <taxon>Haptophyta</taxon>
        <taxon>Prymnesiophyceae</taxon>
        <taxon>Prymnesiales</taxon>
        <taxon>Chrysochromulinaceae</taxon>
        <taxon>Chrysochromulina</taxon>
    </lineage>
</organism>